<dbReference type="AlphaFoldDB" id="A0A699SHF3"/>
<organism evidence="2">
    <name type="scientific">Tanacetum cinerariifolium</name>
    <name type="common">Dalmatian daisy</name>
    <name type="synonym">Chrysanthemum cinerariifolium</name>
    <dbReference type="NCBI Taxonomy" id="118510"/>
    <lineage>
        <taxon>Eukaryota</taxon>
        <taxon>Viridiplantae</taxon>
        <taxon>Streptophyta</taxon>
        <taxon>Embryophyta</taxon>
        <taxon>Tracheophyta</taxon>
        <taxon>Spermatophyta</taxon>
        <taxon>Magnoliopsida</taxon>
        <taxon>eudicotyledons</taxon>
        <taxon>Gunneridae</taxon>
        <taxon>Pentapetalae</taxon>
        <taxon>asterids</taxon>
        <taxon>campanulids</taxon>
        <taxon>Asterales</taxon>
        <taxon>Asteraceae</taxon>
        <taxon>Asteroideae</taxon>
        <taxon>Anthemideae</taxon>
        <taxon>Anthemidinae</taxon>
        <taxon>Tanacetum</taxon>
    </lineage>
</organism>
<feature type="compositionally biased region" description="Basic and acidic residues" evidence="1">
    <location>
        <begin position="57"/>
        <end position="70"/>
    </location>
</feature>
<evidence type="ECO:0000256" key="1">
    <source>
        <dbReference type="SAM" id="MobiDB-lite"/>
    </source>
</evidence>
<feature type="region of interest" description="Disordered" evidence="1">
    <location>
        <begin position="50"/>
        <end position="81"/>
    </location>
</feature>
<accession>A0A699SHF3</accession>
<feature type="compositionally biased region" description="Acidic residues" evidence="1">
    <location>
        <begin position="71"/>
        <end position="81"/>
    </location>
</feature>
<gene>
    <name evidence="2" type="ORF">Tci_868707</name>
</gene>
<feature type="non-terminal residue" evidence="2">
    <location>
        <position position="81"/>
    </location>
</feature>
<evidence type="ECO:0000313" key="2">
    <source>
        <dbReference type="EMBL" id="GFC96737.1"/>
    </source>
</evidence>
<proteinExistence type="predicted"/>
<evidence type="ECO:0008006" key="3">
    <source>
        <dbReference type="Google" id="ProtNLM"/>
    </source>
</evidence>
<reference evidence="2" key="1">
    <citation type="journal article" date="2019" name="Sci. Rep.">
        <title>Draft genome of Tanacetum cinerariifolium, the natural source of mosquito coil.</title>
        <authorList>
            <person name="Yamashiro T."/>
            <person name="Shiraishi A."/>
            <person name="Satake H."/>
            <person name="Nakayama K."/>
        </authorList>
    </citation>
    <scope>NUCLEOTIDE SEQUENCE</scope>
</reference>
<comment type="caution">
    <text evidence="2">The sequence shown here is derived from an EMBL/GenBank/DDBJ whole genome shotgun (WGS) entry which is preliminary data.</text>
</comment>
<sequence length="81" mass="9436">MYTRGQKKAIAKPAPPARDPRDVETIERLQQRSKNSSFKEEPIMFVEDESCPVYDTDNEKDVEHVPKYDSDGDELVYEDEE</sequence>
<feature type="region of interest" description="Disordered" evidence="1">
    <location>
        <begin position="1"/>
        <end position="23"/>
    </location>
</feature>
<dbReference type="EMBL" id="BKCJ011162029">
    <property type="protein sequence ID" value="GFC96737.1"/>
    <property type="molecule type" value="Genomic_DNA"/>
</dbReference>
<name>A0A699SHF3_TANCI</name>
<protein>
    <recommendedName>
        <fullName evidence="3">Reverse transcriptase domain-containing protein</fullName>
    </recommendedName>
</protein>
<feature type="compositionally biased region" description="Basic residues" evidence="1">
    <location>
        <begin position="1"/>
        <end position="10"/>
    </location>
</feature>